<dbReference type="Proteomes" id="UP001151699">
    <property type="component" value="Chromosome A"/>
</dbReference>
<accession>A0A9Q0NCF4</accession>
<sequence length="190" mass="22606">MKSVHLQSNLAPCMNESCYLAADQNGLRTMNSVISITGFFKVILIFFLLSDWCVLGERLLWQNEAEINAEPTLRHYKHHKNKQKHNEDITEVYTFNLNHDYNHEKNNVRRYINQSSYPISTPSNPWRKLVSRQYSKPSQNAKNFYNVSQLMQNRLFDRDVAYYSTRPPKIRHPYDVLKVPYKERVRIKPI</sequence>
<protein>
    <submittedName>
        <fullName evidence="2">Uncharacterized protein</fullName>
    </submittedName>
</protein>
<dbReference type="EMBL" id="WJQU01000001">
    <property type="protein sequence ID" value="KAJ6646936.1"/>
    <property type="molecule type" value="Genomic_DNA"/>
</dbReference>
<keyword evidence="1" id="KW-0812">Transmembrane</keyword>
<name>A0A9Q0NCF4_9DIPT</name>
<evidence type="ECO:0000313" key="3">
    <source>
        <dbReference type="Proteomes" id="UP001151699"/>
    </source>
</evidence>
<evidence type="ECO:0000256" key="1">
    <source>
        <dbReference type="SAM" id="Phobius"/>
    </source>
</evidence>
<dbReference type="AlphaFoldDB" id="A0A9Q0NCF4"/>
<evidence type="ECO:0000313" key="2">
    <source>
        <dbReference type="EMBL" id="KAJ6646936.1"/>
    </source>
</evidence>
<proteinExistence type="predicted"/>
<comment type="caution">
    <text evidence="2">The sequence shown here is derived from an EMBL/GenBank/DDBJ whole genome shotgun (WGS) entry which is preliminary data.</text>
</comment>
<organism evidence="2 3">
    <name type="scientific">Pseudolycoriella hygida</name>
    <dbReference type="NCBI Taxonomy" id="35572"/>
    <lineage>
        <taxon>Eukaryota</taxon>
        <taxon>Metazoa</taxon>
        <taxon>Ecdysozoa</taxon>
        <taxon>Arthropoda</taxon>
        <taxon>Hexapoda</taxon>
        <taxon>Insecta</taxon>
        <taxon>Pterygota</taxon>
        <taxon>Neoptera</taxon>
        <taxon>Endopterygota</taxon>
        <taxon>Diptera</taxon>
        <taxon>Nematocera</taxon>
        <taxon>Sciaroidea</taxon>
        <taxon>Sciaridae</taxon>
        <taxon>Pseudolycoriella</taxon>
    </lineage>
</organism>
<feature type="transmembrane region" description="Helical" evidence="1">
    <location>
        <begin position="33"/>
        <end position="55"/>
    </location>
</feature>
<keyword evidence="1" id="KW-0472">Membrane</keyword>
<reference evidence="2" key="1">
    <citation type="submission" date="2022-07" db="EMBL/GenBank/DDBJ databases">
        <authorList>
            <person name="Trinca V."/>
            <person name="Uliana J.V.C."/>
            <person name="Torres T.T."/>
            <person name="Ward R.J."/>
            <person name="Monesi N."/>
        </authorList>
    </citation>
    <scope>NUCLEOTIDE SEQUENCE</scope>
    <source>
        <strain evidence="2">HSMRA1968</strain>
        <tissue evidence="2">Whole embryos</tissue>
    </source>
</reference>
<keyword evidence="1" id="KW-1133">Transmembrane helix</keyword>
<gene>
    <name evidence="2" type="ORF">Bhyg_02150</name>
</gene>
<keyword evidence="3" id="KW-1185">Reference proteome</keyword>